<dbReference type="InterPro" id="IPR046342">
    <property type="entry name" value="CBS_dom_sf"/>
</dbReference>
<feature type="domain" description="CBS" evidence="3">
    <location>
        <begin position="313"/>
        <end position="365"/>
    </location>
</feature>
<dbReference type="Gene3D" id="3.10.580.10">
    <property type="entry name" value="CBS-domain"/>
    <property type="match status" value="1"/>
</dbReference>
<keyword evidence="2" id="KW-0472">Membrane</keyword>
<protein>
    <submittedName>
        <fullName evidence="4">HPP family protein</fullName>
    </submittedName>
</protein>
<dbReference type="PANTHER" id="PTHR33741:SF5">
    <property type="entry name" value="TRANSMEMBRANE PROTEIN DDB_G0269096-RELATED"/>
    <property type="match status" value="1"/>
</dbReference>
<reference evidence="4 5" key="1">
    <citation type="submission" date="2022-04" db="EMBL/GenBank/DDBJ databases">
        <title>Rhizobium coralii sp. nov., isolated from coral Turbinaria peltata.</title>
        <authorList>
            <person name="Sun H."/>
        </authorList>
    </citation>
    <scope>NUCLEOTIDE SEQUENCE [LARGE SCALE GENOMIC DNA]</scope>
    <source>
        <strain evidence="4 5">NTR19</strain>
    </source>
</reference>
<accession>A0ABT0ING4</accession>
<dbReference type="Proteomes" id="UP001202827">
    <property type="component" value="Unassembled WGS sequence"/>
</dbReference>
<dbReference type="PROSITE" id="PS51371">
    <property type="entry name" value="CBS"/>
    <property type="match status" value="2"/>
</dbReference>
<evidence type="ECO:0000313" key="4">
    <source>
        <dbReference type="EMBL" id="MCK8779418.1"/>
    </source>
</evidence>
<evidence type="ECO:0000256" key="1">
    <source>
        <dbReference type="PROSITE-ProRule" id="PRU00703"/>
    </source>
</evidence>
<feature type="transmembrane region" description="Helical" evidence="2">
    <location>
        <begin position="147"/>
        <end position="173"/>
    </location>
</feature>
<keyword evidence="1" id="KW-0129">CBS domain</keyword>
<name>A0ABT0ING4_9HYPH</name>
<dbReference type="RefSeq" id="WP_248682149.1">
    <property type="nucleotide sequence ID" value="NZ_JALPRY010000007.1"/>
</dbReference>
<proteinExistence type="predicted"/>
<dbReference type="PANTHER" id="PTHR33741">
    <property type="entry name" value="TRANSMEMBRANE PROTEIN DDB_G0269096-RELATED"/>
    <property type="match status" value="1"/>
</dbReference>
<keyword evidence="2" id="KW-1133">Transmembrane helix</keyword>
<evidence type="ECO:0000259" key="3">
    <source>
        <dbReference type="PROSITE" id="PS51371"/>
    </source>
</evidence>
<feature type="domain" description="CBS" evidence="3">
    <location>
        <begin position="253"/>
        <end position="312"/>
    </location>
</feature>
<sequence length="374" mass="39038">MPPSLPDEPSHRSKPSRWFNPILAGATLPDRLLACAAALVAIILTGLICGLMFGEGSHLPLIVAPMGASAVLLFAVPSSPLAQPWPIIGGNTISALIGVAAASAISDPIIATGVGVSLAIAAMSFTRCLHPPGGAAALTAVLGGPAVASWGILFPFVPVALNSCLLVAIGLAFHKLSKHNYPHVATPPVNTHLTADRPAAERAGFQEQDVDAALAALKDSFDIDRDSLLRLLRQVELEAVARSNSEIKCADIMSRDVVSVDIDASVEQARWLLLHHNVRTLPVRDHDRKLVGTVGLRELAVAAGSVEPLIARPISARPDDPALALLPVLTDGRAHAVIITDAQRNILGLISQTDLLSAVARSLPKPVQPQTVAA</sequence>
<comment type="caution">
    <text evidence="4">The sequence shown here is derived from an EMBL/GenBank/DDBJ whole genome shotgun (WGS) entry which is preliminary data.</text>
</comment>
<organism evidence="4 5">
    <name type="scientific">Neorhizobium turbinariae</name>
    <dbReference type="NCBI Taxonomy" id="2937795"/>
    <lineage>
        <taxon>Bacteria</taxon>
        <taxon>Pseudomonadati</taxon>
        <taxon>Pseudomonadota</taxon>
        <taxon>Alphaproteobacteria</taxon>
        <taxon>Hyphomicrobiales</taxon>
        <taxon>Rhizobiaceae</taxon>
        <taxon>Rhizobium/Agrobacterium group</taxon>
        <taxon>Neorhizobium</taxon>
    </lineage>
</organism>
<keyword evidence="2" id="KW-0812">Transmembrane</keyword>
<feature type="transmembrane region" description="Helical" evidence="2">
    <location>
        <begin position="59"/>
        <end position="76"/>
    </location>
</feature>
<keyword evidence="5" id="KW-1185">Reference proteome</keyword>
<evidence type="ECO:0000256" key="2">
    <source>
        <dbReference type="SAM" id="Phobius"/>
    </source>
</evidence>
<evidence type="ECO:0000313" key="5">
    <source>
        <dbReference type="Proteomes" id="UP001202827"/>
    </source>
</evidence>
<dbReference type="InterPro" id="IPR000644">
    <property type="entry name" value="CBS_dom"/>
</dbReference>
<gene>
    <name evidence="4" type="ORF">M0654_05400</name>
</gene>
<dbReference type="Pfam" id="PF04982">
    <property type="entry name" value="TM_HPP"/>
    <property type="match status" value="1"/>
</dbReference>
<dbReference type="Pfam" id="PF00571">
    <property type="entry name" value="CBS"/>
    <property type="match status" value="2"/>
</dbReference>
<dbReference type="InterPro" id="IPR007065">
    <property type="entry name" value="HPP"/>
</dbReference>
<dbReference type="SMART" id="SM00116">
    <property type="entry name" value="CBS"/>
    <property type="match status" value="2"/>
</dbReference>
<dbReference type="InterPro" id="IPR058581">
    <property type="entry name" value="TM_HPP"/>
</dbReference>
<dbReference type="SUPFAM" id="SSF54631">
    <property type="entry name" value="CBS-domain pair"/>
    <property type="match status" value="1"/>
</dbReference>
<feature type="transmembrane region" description="Helical" evidence="2">
    <location>
        <begin position="31"/>
        <end position="52"/>
    </location>
</feature>
<dbReference type="EMBL" id="JALPRY010000007">
    <property type="protein sequence ID" value="MCK8779418.1"/>
    <property type="molecule type" value="Genomic_DNA"/>
</dbReference>